<dbReference type="SUPFAM" id="SSF53254">
    <property type="entry name" value="Phosphoglycerate mutase-like"/>
    <property type="match status" value="1"/>
</dbReference>
<dbReference type="PANTHER" id="PTHR48100">
    <property type="entry name" value="BROAD-SPECIFICITY PHOSPHATASE YOR283W-RELATED"/>
    <property type="match status" value="1"/>
</dbReference>
<dbReference type="GO" id="GO:0005737">
    <property type="term" value="C:cytoplasm"/>
    <property type="evidence" value="ECO:0007669"/>
    <property type="project" value="TreeGrafter"/>
</dbReference>
<evidence type="ECO:0000313" key="1">
    <source>
        <dbReference type="EMBL" id="GGB20143.1"/>
    </source>
</evidence>
<dbReference type="GO" id="GO:0016853">
    <property type="term" value="F:isomerase activity"/>
    <property type="evidence" value="ECO:0007669"/>
    <property type="project" value="UniProtKB-KW"/>
</dbReference>
<dbReference type="PANTHER" id="PTHR48100:SF58">
    <property type="entry name" value="PE-PGRS FAMILY PROTEIN PE_PGRS11"/>
    <property type="match status" value="1"/>
</dbReference>
<evidence type="ECO:0000313" key="2">
    <source>
        <dbReference type="Proteomes" id="UP000636793"/>
    </source>
</evidence>
<accession>A0A916SYG7</accession>
<gene>
    <name evidence="1" type="ORF">GCM10011492_07540</name>
</gene>
<dbReference type="InterPro" id="IPR050275">
    <property type="entry name" value="PGM_Phosphatase"/>
</dbReference>
<sequence length="214" mass="23337">MRLLLIRHAEIPTNVDRRLETAVPGPALTATGRDQAAELAERLGQEGISAVFHSPLARTGQTIAPFLERTGMRPEVLPGLAEIEAGDLEGHNSDAARADYHRALLDWVDGRIDTRVPGGPDGTEVLDRFDAAMDDVVRSGHDVVAVVSHGAVLRAWLGARCDNLDRLFIEQHAIPNTGIVQIEHRAGQAPVWRCLSWLDEAPDVDPLANYSKLQ</sequence>
<organism evidence="1 2">
    <name type="scientific">Flexivirga endophytica</name>
    <dbReference type="NCBI Taxonomy" id="1849103"/>
    <lineage>
        <taxon>Bacteria</taxon>
        <taxon>Bacillati</taxon>
        <taxon>Actinomycetota</taxon>
        <taxon>Actinomycetes</taxon>
        <taxon>Micrococcales</taxon>
        <taxon>Dermacoccaceae</taxon>
        <taxon>Flexivirga</taxon>
    </lineage>
</organism>
<dbReference type="InterPro" id="IPR029033">
    <property type="entry name" value="His_PPase_superfam"/>
</dbReference>
<keyword evidence="1" id="KW-0413">Isomerase</keyword>
<proteinExistence type="predicted"/>
<dbReference type="InterPro" id="IPR013078">
    <property type="entry name" value="His_Pase_superF_clade-1"/>
</dbReference>
<dbReference type="EMBL" id="BMHI01000001">
    <property type="protein sequence ID" value="GGB20143.1"/>
    <property type="molecule type" value="Genomic_DNA"/>
</dbReference>
<comment type="caution">
    <text evidence="1">The sequence shown here is derived from an EMBL/GenBank/DDBJ whole genome shotgun (WGS) entry which is preliminary data.</text>
</comment>
<dbReference type="Pfam" id="PF00300">
    <property type="entry name" value="His_Phos_1"/>
    <property type="match status" value="1"/>
</dbReference>
<keyword evidence="2" id="KW-1185">Reference proteome</keyword>
<dbReference type="CDD" id="cd07067">
    <property type="entry name" value="HP_PGM_like"/>
    <property type="match status" value="1"/>
</dbReference>
<dbReference type="GO" id="GO:0016791">
    <property type="term" value="F:phosphatase activity"/>
    <property type="evidence" value="ECO:0007669"/>
    <property type="project" value="TreeGrafter"/>
</dbReference>
<reference evidence="1" key="2">
    <citation type="submission" date="2020-09" db="EMBL/GenBank/DDBJ databases">
        <authorList>
            <person name="Sun Q."/>
            <person name="Zhou Y."/>
        </authorList>
    </citation>
    <scope>NUCLEOTIDE SEQUENCE</scope>
    <source>
        <strain evidence="1">CGMCC 1.15085</strain>
    </source>
</reference>
<dbReference type="RefSeq" id="WP_188835578.1">
    <property type="nucleotide sequence ID" value="NZ_BMHI01000001.1"/>
</dbReference>
<name>A0A916SYG7_9MICO</name>
<dbReference type="SMART" id="SM00855">
    <property type="entry name" value="PGAM"/>
    <property type="match status" value="1"/>
</dbReference>
<reference evidence="1" key="1">
    <citation type="journal article" date="2014" name="Int. J. Syst. Evol. Microbiol.">
        <title>Complete genome sequence of Corynebacterium casei LMG S-19264T (=DSM 44701T), isolated from a smear-ripened cheese.</title>
        <authorList>
            <consortium name="US DOE Joint Genome Institute (JGI-PGF)"/>
            <person name="Walter F."/>
            <person name="Albersmeier A."/>
            <person name="Kalinowski J."/>
            <person name="Ruckert C."/>
        </authorList>
    </citation>
    <scope>NUCLEOTIDE SEQUENCE</scope>
    <source>
        <strain evidence="1">CGMCC 1.15085</strain>
    </source>
</reference>
<dbReference type="Gene3D" id="3.40.50.1240">
    <property type="entry name" value="Phosphoglycerate mutase-like"/>
    <property type="match status" value="1"/>
</dbReference>
<protein>
    <submittedName>
        <fullName evidence="1">Isomerase</fullName>
    </submittedName>
</protein>
<dbReference type="Proteomes" id="UP000636793">
    <property type="component" value="Unassembled WGS sequence"/>
</dbReference>
<dbReference type="AlphaFoldDB" id="A0A916SYG7"/>
<dbReference type="PIRSF" id="PIRSF000709">
    <property type="entry name" value="6PFK_2-Ptase"/>
    <property type="match status" value="1"/>
</dbReference>